<dbReference type="PRINTS" id="PR00037">
    <property type="entry name" value="HTHLACR"/>
</dbReference>
<dbReference type="PANTHER" id="PTHR30363:SF44">
    <property type="entry name" value="AGA OPERON TRANSCRIPTIONAL REPRESSOR-RELATED"/>
    <property type="match status" value="1"/>
</dbReference>
<reference evidence="5 6" key="1">
    <citation type="submission" date="2017-12" db="EMBL/GenBank/DDBJ databases">
        <title>Sequencing the genomes of 1000 Actinobacteria strains.</title>
        <authorList>
            <person name="Klenk H.-P."/>
        </authorList>
    </citation>
    <scope>NUCLEOTIDE SEQUENCE [LARGE SCALE GENOMIC DNA]</scope>
    <source>
        <strain evidence="5 6">DSM 12806</strain>
    </source>
</reference>
<dbReference type="EMBL" id="PJNE01000001">
    <property type="protein sequence ID" value="PKW26747.1"/>
    <property type="molecule type" value="Genomic_DNA"/>
</dbReference>
<keyword evidence="1" id="KW-0805">Transcription regulation</keyword>
<dbReference type="InterPro" id="IPR050313">
    <property type="entry name" value="Carb_Metab_HTH_regulators"/>
</dbReference>
<gene>
    <name evidence="5" type="ORF">ATL31_1568</name>
</gene>
<name>A0A2N3YIS0_9MICO</name>
<dbReference type="InterPro" id="IPR018356">
    <property type="entry name" value="Tscrpt_reg_HTH_DeoR_CS"/>
</dbReference>
<dbReference type="SUPFAM" id="SSF46785">
    <property type="entry name" value="Winged helix' DNA-binding domain"/>
    <property type="match status" value="1"/>
</dbReference>
<dbReference type="SMART" id="SM00420">
    <property type="entry name" value="HTH_DEOR"/>
    <property type="match status" value="1"/>
</dbReference>
<keyword evidence="2" id="KW-0238">DNA-binding</keyword>
<evidence type="ECO:0000256" key="1">
    <source>
        <dbReference type="ARBA" id="ARBA00023015"/>
    </source>
</evidence>
<evidence type="ECO:0000256" key="2">
    <source>
        <dbReference type="ARBA" id="ARBA00023125"/>
    </source>
</evidence>
<dbReference type="InterPro" id="IPR014036">
    <property type="entry name" value="DeoR-like_C"/>
</dbReference>
<protein>
    <submittedName>
        <fullName evidence="5">DeoR family transcriptional regulator</fullName>
    </submittedName>
</protein>
<dbReference type="Pfam" id="PF08220">
    <property type="entry name" value="HTH_DeoR"/>
    <property type="match status" value="1"/>
</dbReference>
<dbReference type="PROSITE" id="PS51000">
    <property type="entry name" value="HTH_DEOR_2"/>
    <property type="match status" value="1"/>
</dbReference>
<evidence type="ECO:0000256" key="3">
    <source>
        <dbReference type="ARBA" id="ARBA00023163"/>
    </source>
</evidence>
<keyword evidence="6" id="KW-1185">Reference proteome</keyword>
<dbReference type="InterPro" id="IPR001034">
    <property type="entry name" value="DeoR_HTH"/>
</dbReference>
<dbReference type="SUPFAM" id="SSF100950">
    <property type="entry name" value="NagB/RpiA/CoA transferase-like"/>
    <property type="match status" value="1"/>
</dbReference>
<dbReference type="RefSeq" id="WP_101395267.1">
    <property type="nucleotide sequence ID" value="NZ_PJNE01000001.1"/>
</dbReference>
<dbReference type="InterPro" id="IPR036388">
    <property type="entry name" value="WH-like_DNA-bd_sf"/>
</dbReference>
<dbReference type="AlphaFoldDB" id="A0A2N3YIS0"/>
<dbReference type="OrthoDB" id="7688673at2"/>
<dbReference type="Proteomes" id="UP000233781">
    <property type="component" value="Unassembled WGS sequence"/>
</dbReference>
<dbReference type="InterPro" id="IPR037171">
    <property type="entry name" value="NagB/RpiA_transferase-like"/>
</dbReference>
<evidence type="ECO:0000259" key="4">
    <source>
        <dbReference type="PROSITE" id="PS51000"/>
    </source>
</evidence>
<dbReference type="PANTHER" id="PTHR30363">
    <property type="entry name" value="HTH-TYPE TRANSCRIPTIONAL REGULATOR SRLR-RELATED"/>
    <property type="match status" value="1"/>
</dbReference>
<feature type="domain" description="HTH deoR-type" evidence="4">
    <location>
        <begin position="6"/>
        <end position="61"/>
    </location>
</feature>
<dbReference type="GO" id="GO:0003677">
    <property type="term" value="F:DNA binding"/>
    <property type="evidence" value="ECO:0007669"/>
    <property type="project" value="UniProtKB-KW"/>
</dbReference>
<accession>A0A2N3YIS0</accession>
<dbReference type="InterPro" id="IPR036390">
    <property type="entry name" value="WH_DNA-bd_sf"/>
</dbReference>
<dbReference type="PROSITE" id="PS00894">
    <property type="entry name" value="HTH_DEOR_1"/>
    <property type="match status" value="1"/>
</dbReference>
<organism evidence="5 6">
    <name type="scientific">Phycicoccus duodecadis</name>
    <dbReference type="NCBI Taxonomy" id="173053"/>
    <lineage>
        <taxon>Bacteria</taxon>
        <taxon>Bacillati</taxon>
        <taxon>Actinomycetota</taxon>
        <taxon>Actinomycetes</taxon>
        <taxon>Micrococcales</taxon>
        <taxon>Intrasporangiaceae</taxon>
        <taxon>Phycicoccus</taxon>
    </lineage>
</organism>
<evidence type="ECO:0000313" key="5">
    <source>
        <dbReference type="EMBL" id="PKW26747.1"/>
    </source>
</evidence>
<dbReference type="Pfam" id="PF00455">
    <property type="entry name" value="DeoRC"/>
    <property type="match status" value="1"/>
</dbReference>
<evidence type="ECO:0000313" key="6">
    <source>
        <dbReference type="Proteomes" id="UP000233781"/>
    </source>
</evidence>
<comment type="caution">
    <text evidence="5">The sequence shown here is derived from an EMBL/GenBank/DDBJ whole genome shotgun (WGS) entry which is preliminary data.</text>
</comment>
<proteinExistence type="predicted"/>
<dbReference type="SMART" id="SM01134">
    <property type="entry name" value="DeoRC"/>
    <property type="match status" value="1"/>
</dbReference>
<sequence>MTNRGPAARRQLLSDIVARQGFCTVTELAAAVNVSEMTVRRDIEQLASDELVRKVHGGVTVLTQEVLNPSDFTARATEMFAEKQAIARVALNFLVPGSTICIDSGTTALELARALPVNQGLSVVTHSVPVVNALMTKPGVRVHVFGGELHPETQDFAGEATLAAIDGQRFDVLFLAAGGVNERGVFCASDHEALVKRSLIKAAQRIVLIADSAKFDGPAMVRVCDLDTVDQAIADEGISAEHADLLRGAGVPLTVAAAQEHSFVYLESK</sequence>
<keyword evidence="3" id="KW-0804">Transcription</keyword>
<dbReference type="Gene3D" id="1.10.10.10">
    <property type="entry name" value="Winged helix-like DNA-binding domain superfamily/Winged helix DNA-binding domain"/>
    <property type="match status" value="1"/>
</dbReference>
<dbReference type="Gene3D" id="3.40.50.1360">
    <property type="match status" value="1"/>
</dbReference>
<dbReference type="GO" id="GO:0003700">
    <property type="term" value="F:DNA-binding transcription factor activity"/>
    <property type="evidence" value="ECO:0007669"/>
    <property type="project" value="InterPro"/>
</dbReference>